<gene>
    <name evidence="1" type="ORF">E2C01_030903</name>
</gene>
<organism evidence="1 2">
    <name type="scientific">Portunus trituberculatus</name>
    <name type="common">Swimming crab</name>
    <name type="synonym">Neptunus trituberculatus</name>
    <dbReference type="NCBI Taxonomy" id="210409"/>
    <lineage>
        <taxon>Eukaryota</taxon>
        <taxon>Metazoa</taxon>
        <taxon>Ecdysozoa</taxon>
        <taxon>Arthropoda</taxon>
        <taxon>Crustacea</taxon>
        <taxon>Multicrustacea</taxon>
        <taxon>Malacostraca</taxon>
        <taxon>Eumalacostraca</taxon>
        <taxon>Eucarida</taxon>
        <taxon>Decapoda</taxon>
        <taxon>Pleocyemata</taxon>
        <taxon>Brachyura</taxon>
        <taxon>Eubrachyura</taxon>
        <taxon>Portunoidea</taxon>
        <taxon>Portunidae</taxon>
        <taxon>Portuninae</taxon>
        <taxon>Portunus</taxon>
    </lineage>
</organism>
<dbReference type="EMBL" id="VSRR010003778">
    <property type="protein sequence ID" value="MPC37425.1"/>
    <property type="molecule type" value="Genomic_DNA"/>
</dbReference>
<protein>
    <submittedName>
        <fullName evidence="1">Uncharacterized protein</fullName>
    </submittedName>
</protein>
<sequence length="90" mass="10545">MQGGEQDTRTLEKEHNARIIRTKLILENILRTQLVFKNTMRTAGFENARRGTEHENTREINATTRTQLVLENIMRMELGFENTGRRTTLE</sequence>
<evidence type="ECO:0000313" key="2">
    <source>
        <dbReference type="Proteomes" id="UP000324222"/>
    </source>
</evidence>
<accession>A0A5B7EVF7</accession>
<dbReference type="AlphaFoldDB" id="A0A5B7EVF7"/>
<name>A0A5B7EVF7_PORTR</name>
<dbReference type="Proteomes" id="UP000324222">
    <property type="component" value="Unassembled WGS sequence"/>
</dbReference>
<keyword evidence="2" id="KW-1185">Reference proteome</keyword>
<evidence type="ECO:0000313" key="1">
    <source>
        <dbReference type="EMBL" id="MPC37425.1"/>
    </source>
</evidence>
<proteinExistence type="predicted"/>
<comment type="caution">
    <text evidence="1">The sequence shown here is derived from an EMBL/GenBank/DDBJ whole genome shotgun (WGS) entry which is preliminary data.</text>
</comment>
<reference evidence="1 2" key="1">
    <citation type="submission" date="2019-05" db="EMBL/GenBank/DDBJ databases">
        <title>Another draft genome of Portunus trituberculatus and its Hox gene families provides insights of decapod evolution.</title>
        <authorList>
            <person name="Jeong J.-H."/>
            <person name="Song I."/>
            <person name="Kim S."/>
            <person name="Choi T."/>
            <person name="Kim D."/>
            <person name="Ryu S."/>
            <person name="Kim W."/>
        </authorList>
    </citation>
    <scope>NUCLEOTIDE SEQUENCE [LARGE SCALE GENOMIC DNA]</scope>
    <source>
        <tissue evidence="1">Muscle</tissue>
    </source>
</reference>